<feature type="region of interest" description="Disordered" evidence="1">
    <location>
        <begin position="36"/>
        <end position="65"/>
    </location>
</feature>
<feature type="compositionally biased region" description="Polar residues" evidence="1">
    <location>
        <begin position="56"/>
        <end position="65"/>
    </location>
</feature>
<evidence type="ECO:0000256" key="1">
    <source>
        <dbReference type="SAM" id="MobiDB-lite"/>
    </source>
</evidence>
<sequence>MRGRPTRPAETLPPARSMAPLPLVLGALNSGFLRSPSSGPRSLLSPEVSVPVDHQASPSTRGHLNTTVSPWSPSVSSYVHSRWRYPPPTVPRHLLAAPWDSMGVFWAASVCPAPPRLWHPAVEGRGDADQGRARPAAAPPCCPLLSLTALLCGTLSLSPPRALGPPALVLGSLQHSRPRSRPSAKPLPDQSAAGKRPLRRDPSLHSRRRPEGHGILPLL</sequence>
<evidence type="ECO:0000313" key="2">
    <source>
        <dbReference type="EMBL" id="KAJ1173857.1"/>
    </source>
</evidence>
<accession>A0AAV7TB59</accession>
<organism evidence="2 3">
    <name type="scientific">Pleurodeles waltl</name>
    <name type="common">Iberian ribbed newt</name>
    <dbReference type="NCBI Taxonomy" id="8319"/>
    <lineage>
        <taxon>Eukaryota</taxon>
        <taxon>Metazoa</taxon>
        <taxon>Chordata</taxon>
        <taxon>Craniata</taxon>
        <taxon>Vertebrata</taxon>
        <taxon>Euteleostomi</taxon>
        <taxon>Amphibia</taxon>
        <taxon>Batrachia</taxon>
        <taxon>Caudata</taxon>
        <taxon>Salamandroidea</taxon>
        <taxon>Salamandridae</taxon>
        <taxon>Pleurodelinae</taxon>
        <taxon>Pleurodeles</taxon>
    </lineage>
</organism>
<reference evidence="2" key="1">
    <citation type="journal article" date="2022" name="bioRxiv">
        <title>Sequencing and chromosome-scale assembly of the giantPleurodeles waltlgenome.</title>
        <authorList>
            <person name="Brown T."/>
            <person name="Elewa A."/>
            <person name="Iarovenko S."/>
            <person name="Subramanian E."/>
            <person name="Araus A.J."/>
            <person name="Petzold A."/>
            <person name="Susuki M."/>
            <person name="Suzuki K.-i.T."/>
            <person name="Hayashi T."/>
            <person name="Toyoda A."/>
            <person name="Oliveira C."/>
            <person name="Osipova E."/>
            <person name="Leigh N.D."/>
            <person name="Simon A."/>
            <person name="Yun M.H."/>
        </authorList>
    </citation>
    <scope>NUCLEOTIDE SEQUENCE</scope>
    <source>
        <strain evidence="2">20211129_DDA</strain>
        <tissue evidence="2">Liver</tissue>
    </source>
</reference>
<feature type="compositionally biased region" description="Low complexity" evidence="1">
    <location>
        <begin position="36"/>
        <end position="46"/>
    </location>
</feature>
<keyword evidence="3" id="KW-1185">Reference proteome</keyword>
<evidence type="ECO:0000313" key="3">
    <source>
        <dbReference type="Proteomes" id="UP001066276"/>
    </source>
</evidence>
<dbReference type="Proteomes" id="UP001066276">
    <property type="component" value="Chromosome 4_1"/>
</dbReference>
<feature type="compositionally biased region" description="Basic and acidic residues" evidence="1">
    <location>
        <begin position="199"/>
        <end position="212"/>
    </location>
</feature>
<proteinExistence type="predicted"/>
<dbReference type="EMBL" id="JANPWB010000007">
    <property type="protein sequence ID" value="KAJ1173857.1"/>
    <property type="molecule type" value="Genomic_DNA"/>
</dbReference>
<protein>
    <submittedName>
        <fullName evidence="2">Uncharacterized protein</fullName>
    </submittedName>
</protein>
<comment type="caution">
    <text evidence="2">The sequence shown here is derived from an EMBL/GenBank/DDBJ whole genome shotgun (WGS) entry which is preliminary data.</text>
</comment>
<name>A0AAV7TB59_PLEWA</name>
<dbReference type="AlphaFoldDB" id="A0AAV7TB59"/>
<feature type="region of interest" description="Disordered" evidence="1">
    <location>
        <begin position="172"/>
        <end position="219"/>
    </location>
</feature>
<gene>
    <name evidence="2" type="ORF">NDU88_005682</name>
</gene>